<proteinExistence type="inferred from homology"/>
<dbReference type="SUPFAM" id="SSF51556">
    <property type="entry name" value="Metallo-dependent hydrolases"/>
    <property type="match status" value="1"/>
</dbReference>
<evidence type="ECO:0000256" key="3">
    <source>
        <dbReference type="ARBA" id="ARBA00008397"/>
    </source>
</evidence>
<reference evidence="8 9" key="1">
    <citation type="submission" date="2019-08" db="EMBL/GenBank/DDBJ databases">
        <title>In-depth cultivation of the pig gut microbiome towards novel bacterial diversity and tailored functional studies.</title>
        <authorList>
            <person name="Wylensek D."/>
            <person name="Hitch T.C.A."/>
            <person name="Clavel T."/>
        </authorList>
    </citation>
    <scope>NUCLEOTIDE SEQUENCE [LARGE SCALE GENOMIC DNA]</scope>
    <source>
        <strain evidence="9">WCA-380-WT-3B3</strain>
    </source>
</reference>
<comment type="caution">
    <text evidence="8">The sequence shown here is derived from an EMBL/GenBank/DDBJ whole genome shotgun (WGS) entry which is preliminary data.</text>
</comment>
<dbReference type="AlphaFoldDB" id="A0A6I2UX80"/>
<evidence type="ECO:0000313" key="9">
    <source>
        <dbReference type="Proteomes" id="UP000430222"/>
    </source>
</evidence>
<dbReference type="PANTHER" id="PTHR30068">
    <property type="entry name" value="URONATE ISOMERASE"/>
    <property type="match status" value="1"/>
</dbReference>
<sequence>MKAFMDEDFLLQTETAKKLYHEHAAKMPIIDYHCHISPQEIAEDHRFGDITEVWLGGDHYKWRMMRSNGVPEKYITGTASTAREKFQKFAESLPRAIGNPLYHWTHLELKRYFGCDKTLNGDTAEEIWNLCNEKLQQPDMSVQGIIRKSNVKVICTTDDPADDLRWHKRIREEGKCSALVLPAMRPDKAMRIEKPEWENYMKYELGQAAGMEISTMQDIRDALSKRIDYFASMGCKASDHALEYCFYNPAEEYELDDIVGRVINGKGAPSRDEIEKYKTALLLFLGKEYARRGWAMQIHYSALRDNNSNMYDRLGPDTGFDCIATYNCGEGLVHLMDALERNGHLPKFIIYSLNPADNAMIGTILGSFQGPEVPGKIQQGAAWWFNDTKLGMEAQLANVGNLSVLGNALGMLTDSRSFLSYTRHEYYRRILCNFLGNLVENGEYPADMEFLGQIVEDISYNNADRYFGFGKE</sequence>
<dbReference type="UniPathway" id="UPA00246"/>
<dbReference type="RefSeq" id="WP_154620756.1">
    <property type="nucleotide sequence ID" value="NZ_VUNL01000007.1"/>
</dbReference>
<accession>A0A6I2UX80</accession>
<evidence type="ECO:0000256" key="4">
    <source>
        <dbReference type="ARBA" id="ARBA00012546"/>
    </source>
</evidence>
<dbReference type="Gene3D" id="3.20.20.140">
    <property type="entry name" value="Metal-dependent hydrolases"/>
    <property type="match status" value="1"/>
</dbReference>
<organism evidence="8 9">
    <name type="scientific">Selenomonas montiformis</name>
    <dbReference type="NCBI Taxonomy" id="2652285"/>
    <lineage>
        <taxon>Bacteria</taxon>
        <taxon>Bacillati</taxon>
        <taxon>Bacillota</taxon>
        <taxon>Negativicutes</taxon>
        <taxon>Selenomonadales</taxon>
        <taxon>Selenomonadaceae</taxon>
        <taxon>Selenomonas</taxon>
    </lineage>
</organism>
<dbReference type="EMBL" id="VUNL01000007">
    <property type="protein sequence ID" value="MSV24979.1"/>
    <property type="molecule type" value="Genomic_DNA"/>
</dbReference>
<keyword evidence="6 7" id="KW-0413">Isomerase</keyword>
<evidence type="ECO:0000256" key="6">
    <source>
        <dbReference type="ARBA" id="ARBA00023235"/>
    </source>
</evidence>
<dbReference type="GO" id="GO:0042840">
    <property type="term" value="P:D-glucuronate catabolic process"/>
    <property type="evidence" value="ECO:0007669"/>
    <property type="project" value="TreeGrafter"/>
</dbReference>
<comment type="pathway">
    <text evidence="2 7">Carbohydrate metabolism; pentose and glucuronate interconversion.</text>
</comment>
<evidence type="ECO:0000313" key="8">
    <source>
        <dbReference type="EMBL" id="MSV24979.1"/>
    </source>
</evidence>
<comment type="catalytic activity">
    <reaction evidence="1 7">
        <text>D-glucuronate = D-fructuronate</text>
        <dbReference type="Rhea" id="RHEA:13049"/>
        <dbReference type="ChEBI" id="CHEBI:58720"/>
        <dbReference type="ChEBI" id="CHEBI:59863"/>
        <dbReference type="EC" id="5.3.1.12"/>
    </reaction>
</comment>
<evidence type="ECO:0000256" key="2">
    <source>
        <dbReference type="ARBA" id="ARBA00004892"/>
    </source>
</evidence>
<evidence type="ECO:0000256" key="1">
    <source>
        <dbReference type="ARBA" id="ARBA00001165"/>
    </source>
</evidence>
<evidence type="ECO:0000256" key="5">
    <source>
        <dbReference type="ARBA" id="ARBA00020555"/>
    </source>
</evidence>
<dbReference type="Proteomes" id="UP000430222">
    <property type="component" value="Unassembled WGS sequence"/>
</dbReference>
<comment type="similarity">
    <text evidence="3 7">Belongs to the metallo-dependent hydrolases superfamily. Uronate isomerase family.</text>
</comment>
<dbReference type="InterPro" id="IPR003766">
    <property type="entry name" value="Uronate_isomerase"/>
</dbReference>
<name>A0A6I2UX80_9FIRM</name>
<dbReference type="EC" id="5.3.1.12" evidence="4 7"/>
<evidence type="ECO:0000256" key="7">
    <source>
        <dbReference type="HAMAP-Rule" id="MF_00675"/>
    </source>
</evidence>
<dbReference type="NCBIfam" id="NF002794">
    <property type="entry name" value="PRK02925.1"/>
    <property type="match status" value="1"/>
</dbReference>
<dbReference type="GO" id="GO:0008880">
    <property type="term" value="F:glucuronate isomerase activity"/>
    <property type="evidence" value="ECO:0007669"/>
    <property type="project" value="UniProtKB-UniRule"/>
</dbReference>
<dbReference type="Pfam" id="PF02614">
    <property type="entry name" value="UxaC"/>
    <property type="match status" value="1"/>
</dbReference>
<comment type="catalytic activity">
    <reaction evidence="7">
        <text>aldehydo-D-galacturonate = keto-D-tagaturonate</text>
        <dbReference type="Rhea" id="RHEA:27702"/>
        <dbReference type="ChEBI" id="CHEBI:12952"/>
        <dbReference type="ChEBI" id="CHEBI:17886"/>
    </reaction>
</comment>
<dbReference type="PANTHER" id="PTHR30068:SF4">
    <property type="entry name" value="URONATE ISOMERASE"/>
    <property type="match status" value="1"/>
</dbReference>
<dbReference type="InterPro" id="IPR032466">
    <property type="entry name" value="Metal_Hydrolase"/>
</dbReference>
<dbReference type="GO" id="GO:0019698">
    <property type="term" value="P:D-galacturonate catabolic process"/>
    <property type="evidence" value="ECO:0007669"/>
    <property type="project" value="TreeGrafter"/>
</dbReference>
<dbReference type="HAMAP" id="MF_00675">
    <property type="entry name" value="UxaC"/>
    <property type="match status" value="1"/>
</dbReference>
<dbReference type="Gene3D" id="1.10.2020.10">
    <property type="entry name" value="uronate isomerase, domain 2, chain A"/>
    <property type="match status" value="1"/>
</dbReference>
<gene>
    <name evidence="7 8" type="primary">uxaC</name>
    <name evidence="8" type="ORF">FYJ78_07245</name>
</gene>
<protein>
    <recommendedName>
        <fullName evidence="5 7">Uronate isomerase</fullName>
        <ecNumber evidence="4 7">5.3.1.12</ecNumber>
    </recommendedName>
    <alternativeName>
        <fullName evidence="7">Glucuronate isomerase</fullName>
    </alternativeName>
    <alternativeName>
        <fullName evidence="7">Uronic isomerase</fullName>
    </alternativeName>
</protein>
<keyword evidence="9" id="KW-1185">Reference proteome</keyword>